<evidence type="ECO:0000313" key="1">
    <source>
        <dbReference type="EMBL" id="MEU1955282.1"/>
    </source>
</evidence>
<evidence type="ECO:0008006" key="3">
    <source>
        <dbReference type="Google" id="ProtNLM"/>
    </source>
</evidence>
<accession>A0ABV2WWL7</accession>
<name>A0ABV2WWL7_9NOCA</name>
<dbReference type="RefSeq" id="WP_356958606.1">
    <property type="nucleotide sequence ID" value="NZ_JBEYBD010000014.1"/>
</dbReference>
<dbReference type="EMBL" id="JBEYBF010000022">
    <property type="protein sequence ID" value="MEU1955282.1"/>
    <property type="molecule type" value="Genomic_DNA"/>
</dbReference>
<comment type="caution">
    <text evidence="1">The sequence shown here is derived from an EMBL/GenBank/DDBJ whole genome shotgun (WGS) entry which is preliminary data.</text>
</comment>
<sequence>MTRATALRHCDRSRAIGYLRTDISRAHQPRHTDAIRLLARRQGHALIYIVRLRHDSVPDPVGHLLDIVRATATTTVIVPDLAHVDNQPGPVCDVCDLITVCPEQLWMKSRAHASGNAPEPTWLPEDRHSEPDRRLALSEAHRTMQVHLTCNPLDCPRKAAAFARLAEAGKLVPASLSPRQRAAARGIPYPATGPTVPRTGPPIDILHRLRTALDQA</sequence>
<reference evidence="1 2" key="1">
    <citation type="submission" date="2024-06" db="EMBL/GenBank/DDBJ databases">
        <title>The Natural Products Discovery Center: Release of the First 8490 Sequenced Strains for Exploring Actinobacteria Biosynthetic Diversity.</title>
        <authorList>
            <person name="Kalkreuter E."/>
            <person name="Kautsar S.A."/>
            <person name="Yang D."/>
            <person name="Bader C.D."/>
            <person name="Teijaro C.N."/>
            <person name="Fluegel L."/>
            <person name="Davis C.M."/>
            <person name="Simpson J.R."/>
            <person name="Lauterbach L."/>
            <person name="Steele A.D."/>
            <person name="Gui C."/>
            <person name="Meng S."/>
            <person name="Li G."/>
            <person name="Viehrig K."/>
            <person name="Ye F."/>
            <person name="Su P."/>
            <person name="Kiefer A.F."/>
            <person name="Nichols A."/>
            <person name="Cepeda A.J."/>
            <person name="Yan W."/>
            <person name="Fan B."/>
            <person name="Jiang Y."/>
            <person name="Adhikari A."/>
            <person name="Zheng C.-J."/>
            <person name="Schuster L."/>
            <person name="Cowan T.M."/>
            <person name="Smanski M.J."/>
            <person name="Chevrette M.G."/>
            <person name="De Carvalho L.P.S."/>
            <person name="Shen B."/>
        </authorList>
    </citation>
    <scope>NUCLEOTIDE SEQUENCE [LARGE SCALE GENOMIC DNA]</scope>
    <source>
        <strain evidence="1 2">NPDC019708</strain>
    </source>
</reference>
<gene>
    <name evidence="1" type="ORF">ABZ510_25895</name>
</gene>
<evidence type="ECO:0000313" key="2">
    <source>
        <dbReference type="Proteomes" id="UP001550628"/>
    </source>
</evidence>
<keyword evidence="2" id="KW-1185">Reference proteome</keyword>
<organism evidence="1 2">
    <name type="scientific">Nocardia rhamnosiphila</name>
    <dbReference type="NCBI Taxonomy" id="426716"/>
    <lineage>
        <taxon>Bacteria</taxon>
        <taxon>Bacillati</taxon>
        <taxon>Actinomycetota</taxon>
        <taxon>Actinomycetes</taxon>
        <taxon>Mycobacteriales</taxon>
        <taxon>Nocardiaceae</taxon>
        <taxon>Nocardia</taxon>
    </lineage>
</organism>
<protein>
    <recommendedName>
        <fullName evidence="3">Resolvase/invertase-type recombinase catalytic domain-containing protein</fullName>
    </recommendedName>
</protein>
<proteinExistence type="predicted"/>
<dbReference type="Proteomes" id="UP001550628">
    <property type="component" value="Unassembled WGS sequence"/>
</dbReference>